<sequence>MNGKDYILIVCLYVDDLIFTGNNVKMFDDFKKEMAKEFEMTNIGLMSYYLGIEVKYEKNFIDDIVRVTGENVGMQKKEKGKKKDICFSYRTCNSKGKSFSMDDAYKEFHFDYLIVGAGRVRLDGFLDGAVAVVEQDGGVAHKFCWTRRRAR</sequence>
<protein>
    <recommendedName>
        <fullName evidence="1">Reverse transcriptase Ty1/copia-type domain-containing protein</fullName>
    </recommendedName>
</protein>
<evidence type="ECO:0000313" key="3">
    <source>
        <dbReference type="Proteomes" id="UP001188597"/>
    </source>
</evidence>
<name>A0AA88XBN1_9ASTE</name>
<proteinExistence type="predicted"/>
<evidence type="ECO:0000313" key="2">
    <source>
        <dbReference type="EMBL" id="KAK3043211.1"/>
    </source>
</evidence>
<reference evidence="2" key="1">
    <citation type="submission" date="2022-12" db="EMBL/GenBank/DDBJ databases">
        <title>Draft genome assemblies for two species of Escallonia (Escalloniales).</title>
        <authorList>
            <person name="Chanderbali A."/>
            <person name="Dervinis C."/>
            <person name="Anghel I."/>
            <person name="Soltis D."/>
            <person name="Soltis P."/>
            <person name="Zapata F."/>
        </authorList>
    </citation>
    <scope>NUCLEOTIDE SEQUENCE</scope>
    <source>
        <strain evidence="2">UCBG64.0493</strain>
        <tissue evidence="2">Leaf</tissue>
    </source>
</reference>
<dbReference type="Proteomes" id="UP001188597">
    <property type="component" value="Unassembled WGS sequence"/>
</dbReference>
<dbReference type="InterPro" id="IPR013103">
    <property type="entry name" value="RVT_2"/>
</dbReference>
<dbReference type="AlphaFoldDB" id="A0AA88XBN1"/>
<evidence type="ECO:0000259" key="1">
    <source>
        <dbReference type="Pfam" id="PF07727"/>
    </source>
</evidence>
<dbReference type="EMBL" id="JAVXUP010000009">
    <property type="protein sequence ID" value="KAK3043211.1"/>
    <property type="molecule type" value="Genomic_DNA"/>
</dbReference>
<keyword evidence="3" id="KW-1185">Reference proteome</keyword>
<organism evidence="2 3">
    <name type="scientific">Escallonia herrerae</name>
    <dbReference type="NCBI Taxonomy" id="1293975"/>
    <lineage>
        <taxon>Eukaryota</taxon>
        <taxon>Viridiplantae</taxon>
        <taxon>Streptophyta</taxon>
        <taxon>Embryophyta</taxon>
        <taxon>Tracheophyta</taxon>
        <taxon>Spermatophyta</taxon>
        <taxon>Magnoliopsida</taxon>
        <taxon>eudicotyledons</taxon>
        <taxon>Gunneridae</taxon>
        <taxon>Pentapetalae</taxon>
        <taxon>asterids</taxon>
        <taxon>campanulids</taxon>
        <taxon>Escalloniales</taxon>
        <taxon>Escalloniaceae</taxon>
        <taxon>Escallonia</taxon>
    </lineage>
</organism>
<accession>A0AA88XBN1</accession>
<comment type="caution">
    <text evidence="2">The sequence shown here is derived from an EMBL/GenBank/DDBJ whole genome shotgun (WGS) entry which is preliminary data.</text>
</comment>
<gene>
    <name evidence="2" type="ORF">RJ639_001644</name>
</gene>
<dbReference type="Pfam" id="PF07727">
    <property type="entry name" value="RVT_2"/>
    <property type="match status" value="1"/>
</dbReference>
<feature type="domain" description="Reverse transcriptase Ty1/copia-type" evidence="1">
    <location>
        <begin position="4"/>
        <end position="61"/>
    </location>
</feature>